<keyword evidence="2" id="KW-0812">Transmembrane</keyword>
<dbReference type="EMBL" id="BSEN01000006">
    <property type="protein sequence ID" value="GLJ75828.1"/>
    <property type="molecule type" value="Genomic_DNA"/>
</dbReference>
<protein>
    <recommendedName>
        <fullName evidence="6">2-oxoglutarate dehydrogenase</fullName>
    </recommendedName>
</protein>
<accession>A0A9W6H976</accession>
<dbReference type="AlphaFoldDB" id="A0A9W6H976"/>
<feature type="compositionally biased region" description="Low complexity" evidence="1">
    <location>
        <begin position="322"/>
        <end position="351"/>
    </location>
</feature>
<reference evidence="4" key="2">
    <citation type="submission" date="2023-01" db="EMBL/GenBank/DDBJ databases">
        <authorList>
            <person name="Sun Q."/>
            <person name="Evtushenko L."/>
        </authorList>
    </citation>
    <scope>NUCLEOTIDE SEQUENCE</scope>
    <source>
        <strain evidence="4">VKM Ac-1401</strain>
    </source>
</reference>
<gene>
    <name evidence="4" type="ORF">GCM10017584_14020</name>
</gene>
<dbReference type="Pfam" id="PF19516">
    <property type="entry name" value="DUF6049"/>
    <property type="match status" value="1"/>
</dbReference>
<feature type="region of interest" description="Disordered" evidence="1">
    <location>
        <begin position="311"/>
        <end position="351"/>
    </location>
</feature>
<feature type="transmembrane region" description="Helical" evidence="2">
    <location>
        <begin position="696"/>
        <end position="715"/>
    </location>
</feature>
<feature type="chain" id="PRO_5040931042" description="2-oxoglutarate dehydrogenase" evidence="3">
    <location>
        <begin position="27"/>
        <end position="767"/>
    </location>
</feature>
<evidence type="ECO:0000313" key="4">
    <source>
        <dbReference type="EMBL" id="GLJ75828.1"/>
    </source>
</evidence>
<feature type="compositionally biased region" description="Low complexity" evidence="1">
    <location>
        <begin position="739"/>
        <end position="758"/>
    </location>
</feature>
<sequence length="767" mass="77182">MSVPGLTRLRGVRGLAALIGATVALALAPAAVAGAAAPPAAHAAAASSARAAAAAASSPITASVTTIDGGVLGKGKNLVASVSVSNTSETAYPAGTVDLWVDPDPLATRSSLSSWLAATDAPDGTSTIGHAAVGALEPGTSTVVTVTVPAANVPFAASATQAVYGIGTTVTLPSATTAIARGSVAWNPGGAATKSSIGVVLPIISPSTGGGLISADDLTTYTAANGVLTRDLDGVAKHSTVAIGIDPMIIASIRVLGNAAPATASDWLARLAALPNDVFSLGFGDADLVGQIQSGIRTPLTPTSLSYALDPKNFTPSPTPVGEAPVTETPAPTGGTTETPTPTPTPTAGAGPVLPTLDELLSWTYTMQGIAWPGDATVVRSDLPALVTAGLTTTIVSGSNTNAPGMQSTPNAVLPFTGGKLAVSDSGLSDAIRDAASAPSDVAWNSAMSKVNAQLLLTSQESADSKNLLVAFDRAWPSSGTQLDRTLDALLGSAWSAPATLPSTLAAPSTSGLSLSDKPEGPARIASIKNLAEDEKAISGFSTVLDDPTTMTGRTRAELLTLLAVSWQDPRNDWAAAVVASRKATSATLDSITILPTENVNLVSAQGSIPFTVSNELKGEAVNIVLSASPSNSRLEIDEDATKHILPESRATVLVPVKAKLGNGQVVLSLRLFSPTGVEIGSPSFVTVDVHADWEGIGALIFGILLVLLFGFGIVRNILRRRKRGSDDVEATDAEAGADPDSAPDAGLPAAPDASPHSSAEKDSERG</sequence>
<dbReference type="Proteomes" id="UP001142372">
    <property type="component" value="Unassembled WGS sequence"/>
</dbReference>
<organism evidence="4 5">
    <name type="scientific">Leifsonia poae</name>
    <dbReference type="NCBI Taxonomy" id="110933"/>
    <lineage>
        <taxon>Bacteria</taxon>
        <taxon>Bacillati</taxon>
        <taxon>Actinomycetota</taxon>
        <taxon>Actinomycetes</taxon>
        <taxon>Micrococcales</taxon>
        <taxon>Microbacteriaceae</taxon>
        <taxon>Leifsonia</taxon>
    </lineage>
</organism>
<feature type="compositionally biased region" description="Acidic residues" evidence="1">
    <location>
        <begin position="728"/>
        <end position="738"/>
    </location>
</feature>
<dbReference type="InterPro" id="IPR046112">
    <property type="entry name" value="DUF6049"/>
</dbReference>
<proteinExistence type="predicted"/>
<keyword evidence="2" id="KW-1133">Transmembrane helix</keyword>
<evidence type="ECO:0000256" key="1">
    <source>
        <dbReference type="SAM" id="MobiDB-lite"/>
    </source>
</evidence>
<dbReference type="RefSeq" id="WP_271176509.1">
    <property type="nucleotide sequence ID" value="NZ_BAAAJO010000005.1"/>
</dbReference>
<evidence type="ECO:0008006" key="6">
    <source>
        <dbReference type="Google" id="ProtNLM"/>
    </source>
</evidence>
<keyword evidence="2" id="KW-0472">Membrane</keyword>
<evidence type="ECO:0000313" key="5">
    <source>
        <dbReference type="Proteomes" id="UP001142372"/>
    </source>
</evidence>
<reference evidence="4" key="1">
    <citation type="journal article" date="2014" name="Int. J. Syst. Evol. Microbiol.">
        <title>Complete genome sequence of Corynebacterium casei LMG S-19264T (=DSM 44701T), isolated from a smear-ripened cheese.</title>
        <authorList>
            <consortium name="US DOE Joint Genome Institute (JGI-PGF)"/>
            <person name="Walter F."/>
            <person name="Albersmeier A."/>
            <person name="Kalinowski J."/>
            <person name="Ruckert C."/>
        </authorList>
    </citation>
    <scope>NUCLEOTIDE SEQUENCE</scope>
    <source>
        <strain evidence="4">VKM Ac-1401</strain>
    </source>
</reference>
<keyword evidence="5" id="KW-1185">Reference proteome</keyword>
<name>A0A9W6H976_9MICO</name>
<feature type="region of interest" description="Disordered" evidence="1">
    <location>
        <begin position="724"/>
        <end position="767"/>
    </location>
</feature>
<feature type="signal peptide" evidence="3">
    <location>
        <begin position="1"/>
        <end position="26"/>
    </location>
</feature>
<keyword evidence="3" id="KW-0732">Signal</keyword>
<evidence type="ECO:0000256" key="2">
    <source>
        <dbReference type="SAM" id="Phobius"/>
    </source>
</evidence>
<comment type="caution">
    <text evidence="4">The sequence shown here is derived from an EMBL/GenBank/DDBJ whole genome shotgun (WGS) entry which is preliminary data.</text>
</comment>
<evidence type="ECO:0000256" key="3">
    <source>
        <dbReference type="SAM" id="SignalP"/>
    </source>
</evidence>